<keyword evidence="2" id="KW-1185">Reference proteome</keyword>
<dbReference type="EMBL" id="DF820456">
    <property type="protein sequence ID" value="GAK50862.1"/>
    <property type="molecule type" value="Genomic_DNA"/>
</dbReference>
<proteinExistence type="predicted"/>
<protein>
    <submittedName>
        <fullName evidence="1">ABC-type uncharacterized transport system periplasmic component-like protein</fullName>
    </submittedName>
</protein>
<name>A0A0S6VZY6_9BACT</name>
<dbReference type="Pfam" id="PF04392">
    <property type="entry name" value="ABC_sub_bind"/>
    <property type="match status" value="1"/>
</dbReference>
<dbReference type="Gene3D" id="3.40.50.2300">
    <property type="match status" value="2"/>
</dbReference>
<dbReference type="Proteomes" id="UP000030700">
    <property type="component" value="Unassembled WGS sequence"/>
</dbReference>
<gene>
    <name evidence="1" type="ORF">U14_02103</name>
</gene>
<evidence type="ECO:0000313" key="1">
    <source>
        <dbReference type="EMBL" id="GAK50862.1"/>
    </source>
</evidence>
<dbReference type="PANTHER" id="PTHR35271">
    <property type="entry name" value="ABC TRANSPORTER, SUBSTRATE-BINDING LIPOPROTEIN-RELATED"/>
    <property type="match status" value="1"/>
</dbReference>
<accession>A0A0S6VZY6</accession>
<dbReference type="HOGENOM" id="CLU_057483_1_0_0"/>
<dbReference type="AlphaFoldDB" id="A0A0S6VZY6"/>
<evidence type="ECO:0000313" key="2">
    <source>
        <dbReference type="Proteomes" id="UP000030700"/>
    </source>
</evidence>
<dbReference type="PROSITE" id="PS51257">
    <property type="entry name" value="PROKAR_LIPOPROTEIN"/>
    <property type="match status" value="1"/>
</dbReference>
<organism evidence="1">
    <name type="scientific">Candidatus Moduliflexus flocculans</name>
    <dbReference type="NCBI Taxonomy" id="1499966"/>
    <lineage>
        <taxon>Bacteria</taxon>
        <taxon>Candidatus Moduliflexota</taxon>
        <taxon>Candidatus Moduliflexia</taxon>
        <taxon>Candidatus Moduliflexales</taxon>
        <taxon>Candidatus Moduliflexaceae</taxon>
    </lineage>
</organism>
<dbReference type="InterPro" id="IPR007487">
    <property type="entry name" value="ABC_transpt-TYRBP-like"/>
</dbReference>
<dbReference type="PANTHER" id="PTHR35271:SF1">
    <property type="entry name" value="ABC TRANSPORTER, SUBSTRATE-BINDING LIPOPROTEIN"/>
    <property type="match status" value="1"/>
</dbReference>
<dbReference type="STRING" id="1499966.U14_02103"/>
<reference evidence="1" key="1">
    <citation type="journal article" date="2015" name="PeerJ">
        <title>First genomic representation of candidate bacterial phylum KSB3 points to enhanced environmental sensing as a trigger of wastewater bulking.</title>
        <authorList>
            <person name="Sekiguchi Y."/>
            <person name="Ohashi A."/>
            <person name="Parks D.H."/>
            <person name="Yamauchi T."/>
            <person name="Tyson G.W."/>
            <person name="Hugenholtz P."/>
        </authorList>
    </citation>
    <scope>NUCLEOTIDE SEQUENCE [LARGE SCALE GENOMIC DNA]</scope>
</reference>
<sequence length="332" mass="36391">MSGKMRYVLAGFAVGIVVMAGLAAVASACNVLVVMSYDDTYPWEQEVRDGIESVLNGRCELTYSYMDTNRYSDVGPQKAEEAYNLYQQLQPDGVIAVDDNAQSMFVVPYLKDKTQTPVMFCGVNAEPDVYGYPASNVSGMLERLHIFETVLFAQQLVPNLKTFAIVQKNSSTAEMLVQQIEQEQETYPAKLIGHYRPTALAEALKIAAELKTQADVLFYETFDKISDENGQLLTDAEVVPMIAAAFGKPLIGNNAYHIRDGVLCAVIKLGEEQGSVAAQKLLQVLGGTPVSDIPIERNKKGKRIINVTALRRFGLKPKPIALQGAELIETGK</sequence>